<evidence type="ECO:0000313" key="1">
    <source>
        <dbReference type="EMBL" id="KAK4274333.1"/>
    </source>
</evidence>
<reference evidence="1" key="1">
    <citation type="submission" date="2023-10" db="EMBL/GenBank/DDBJ databases">
        <title>Chromosome-level genome of the transformable northern wattle, Acacia crassicarpa.</title>
        <authorList>
            <person name="Massaro I."/>
            <person name="Sinha N.R."/>
            <person name="Poethig S."/>
            <person name="Leichty A.R."/>
        </authorList>
    </citation>
    <scope>NUCLEOTIDE SEQUENCE</scope>
    <source>
        <strain evidence="1">Acra3RX</strain>
        <tissue evidence="1">Leaf</tissue>
    </source>
</reference>
<dbReference type="PANTHER" id="PTHR35510:SF4">
    <property type="match status" value="1"/>
</dbReference>
<dbReference type="EMBL" id="JAWXYG010000004">
    <property type="protein sequence ID" value="KAK4274333.1"/>
    <property type="molecule type" value="Genomic_DNA"/>
</dbReference>
<accession>A0AAE1JUB0</accession>
<dbReference type="AlphaFoldDB" id="A0AAE1JUB0"/>
<protein>
    <submittedName>
        <fullName evidence="1">Uncharacterized protein</fullName>
    </submittedName>
</protein>
<proteinExistence type="predicted"/>
<keyword evidence="2" id="KW-1185">Reference proteome</keyword>
<sequence length="231" mass="26064">MKRKVVDEAYDDCSPTYLSYPSRKFRRLDAEFVSVMDEDPNVIAPHFVERGLSTGLPWTSTSMVHTDVVSVETLSTSNAMEERALMPYDPTKTPFAKYPSLQKFPIVVQSDLIPGLKDYLSSWGIAKLEKSEEDWTSKEKSSEGSRDSLAVVPCVRSHWSVGSEERLSAASEPSEAEGQMMDMDEPYVNSSEERNMEIGEKIEATGVMSPCQQQHHMMLSLSQNTFTRMSW</sequence>
<gene>
    <name evidence="1" type="ORF">QN277_017569</name>
</gene>
<dbReference type="PANTHER" id="PTHR35510">
    <property type="entry name" value="DBH-LIKE MONOOXYGENASE"/>
    <property type="match status" value="1"/>
</dbReference>
<evidence type="ECO:0000313" key="2">
    <source>
        <dbReference type="Proteomes" id="UP001293593"/>
    </source>
</evidence>
<dbReference type="Proteomes" id="UP001293593">
    <property type="component" value="Unassembled WGS sequence"/>
</dbReference>
<name>A0AAE1JUB0_9FABA</name>
<comment type="caution">
    <text evidence="1">The sequence shown here is derived from an EMBL/GenBank/DDBJ whole genome shotgun (WGS) entry which is preliminary data.</text>
</comment>
<organism evidence="1 2">
    <name type="scientific">Acacia crassicarpa</name>
    <name type="common">northern wattle</name>
    <dbReference type="NCBI Taxonomy" id="499986"/>
    <lineage>
        <taxon>Eukaryota</taxon>
        <taxon>Viridiplantae</taxon>
        <taxon>Streptophyta</taxon>
        <taxon>Embryophyta</taxon>
        <taxon>Tracheophyta</taxon>
        <taxon>Spermatophyta</taxon>
        <taxon>Magnoliopsida</taxon>
        <taxon>eudicotyledons</taxon>
        <taxon>Gunneridae</taxon>
        <taxon>Pentapetalae</taxon>
        <taxon>rosids</taxon>
        <taxon>fabids</taxon>
        <taxon>Fabales</taxon>
        <taxon>Fabaceae</taxon>
        <taxon>Caesalpinioideae</taxon>
        <taxon>mimosoid clade</taxon>
        <taxon>Acacieae</taxon>
        <taxon>Acacia</taxon>
    </lineage>
</organism>